<dbReference type="OrthoDB" id="2831558at2759"/>
<gene>
    <name evidence="7" type="ORF">ACLA_051960</name>
</gene>
<dbReference type="PANTHER" id="PTHR36091:SF1">
    <property type="entry name" value="ALTERED INHERITANCE OF MITOCHONDRIA PROTEIN 9, MITOCHONDRIAL"/>
    <property type="match status" value="1"/>
</dbReference>
<evidence type="ECO:0000313" key="7">
    <source>
        <dbReference type="EMBL" id="EAW10724.1"/>
    </source>
</evidence>
<protein>
    <recommendedName>
        <fullName evidence="3">Altered inheritance of mitochondria protein 9, mitochondrial</fullName>
    </recommendedName>
    <alternativeName>
        <fullName evidence="6">Found in mitochondrial proteome protein 29</fullName>
    </alternativeName>
</protein>
<dbReference type="AlphaFoldDB" id="A1CIL9"/>
<dbReference type="SUPFAM" id="SSF56112">
    <property type="entry name" value="Protein kinase-like (PK-like)"/>
    <property type="match status" value="1"/>
</dbReference>
<dbReference type="GO" id="GO:0005739">
    <property type="term" value="C:mitochondrion"/>
    <property type="evidence" value="ECO:0007669"/>
    <property type="project" value="UniProtKB-SubCell"/>
</dbReference>
<dbReference type="RefSeq" id="XP_001272150.1">
    <property type="nucleotide sequence ID" value="XM_001272149.1"/>
</dbReference>
<keyword evidence="4" id="KW-0809">Transit peptide</keyword>
<keyword evidence="5" id="KW-0496">Mitochondrion</keyword>
<dbReference type="PANTHER" id="PTHR36091">
    <property type="entry name" value="ALTERED INHERITANCE OF MITOCHONDRIA PROTEIN 9, MITOCHONDRIAL"/>
    <property type="match status" value="1"/>
</dbReference>
<evidence type="ECO:0000256" key="4">
    <source>
        <dbReference type="ARBA" id="ARBA00022946"/>
    </source>
</evidence>
<dbReference type="STRING" id="344612.A1CIL9"/>
<dbReference type="InterPro" id="IPR011009">
    <property type="entry name" value="Kinase-like_dom_sf"/>
</dbReference>
<comment type="similarity">
    <text evidence="2">Belongs to the AIM9 family.</text>
</comment>
<evidence type="ECO:0000256" key="5">
    <source>
        <dbReference type="ARBA" id="ARBA00023128"/>
    </source>
</evidence>
<sequence length="346" mass="39032">MKLNRATQLLRAVHPFAHGLHTRLTLKSSPHCLSPTYSARLCFQPTYAANFSTAITRNTISGLTIEPHAYTSGRWLRRDKVEHDSRYIKFNFEALCQRVIDLCPGADTIATCRKIEGGFNRVFIFTLNNAKRIVARLPFPLAGPAKLTTASEVATICYLQARTSIPIPTILDWHNDAADADNLIGSEYIIMEHAAGVPLRDKWQEMGGDQQVRCIDAIYRKIKEAVDLEFPAFGSIYFNNTLDSHNRKYLDKDFCIGPHCSTRYWDCNPGEHRYYDTAKPNHGPCKYSGMSGVQASSLTVMNDQGQVLMSTAMASLTLEFRGYPQPMLKLRKGHSIMDRFKHTCAF</sequence>
<dbReference type="Proteomes" id="UP000006701">
    <property type="component" value="Unassembled WGS sequence"/>
</dbReference>
<evidence type="ECO:0000256" key="2">
    <source>
        <dbReference type="ARBA" id="ARBA00005543"/>
    </source>
</evidence>
<comment type="subcellular location">
    <subcellularLocation>
        <location evidence="1">Mitochondrion</location>
    </subcellularLocation>
</comment>
<proteinExistence type="inferred from homology"/>
<evidence type="ECO:0000256" key="1">
    <source>
        <dbReference type="ARBA" id="ARBA00004173"/>
    </source>
</evidence>
<dbReference type="OMA" id="EVATICY"/>
<evidence type="ECO:0000256" key="6">
    <source>
        <dbReference type="ARBA" id="ARBA00031849"/>
    </source>
</evidence>
<dbReference type="EMBL" id="DS027054">
    <property type="protein sequence ID" value="EAW10724.1"/>
    <property type="molecule type" value="Genomic_DNA"/>
</dbReference>
<dbReference type="VEuPathDB" id="FungiDB:ACLA_051960"/>
<reference evidence="7 8" key="1">
    <citation type="journal article" date="2008" name="PLoS Genet.">
        <title>Genomic islands in the pathogenic filamentous fungus Aspergillus fumigatus.</title>
        <authorList>
            <person name="Fedorova N.D."/>
            <person name="Khaldi N."/>
            <person name="Joardar V.S."/>
            <person name="Maiti R."/>
            <person name="Amedeo P."/>
            <person name="Anderson M.J."/>
            <person name="Crabtree J."/>
            <person name="Silva J.C."/>
            <person name="Badger J.H."/>
            <person name="Albarraq A."/>
            <person name="Angiuoli S."/>
            <person name="Bussey H."/>
            <person name="Bowyer P."/>
            <person name="Cotty P.J."/>
            <person name="Dyer P.S."/>
            <person name="Egan A."/>
            <person name="Galens K."/>
            <person name="Fraser-Liggett C.M."/>
            <person name="Haas B.J."/>
            <person name="Inman J.M."/>
            <person name="Kent R."/>
            <person name="Lemieux S."/>
            <person name="Malavazi I."/>
            <person name="Orvis J."/>
            <person name="Roemer T."/>
            <person name="Ronning C.M."/>
            <person name="Sundaram J.P."/>
            <person name="Sutton G."/>
            <person name="Turner G."/>
            <person name="Venter J.C."/>
            <person name="White O.R."/>
            <person name="Whitty B.R."/>
            <person name="Youngman P."/>
            <person name="Wolfe K.H."/>
            <person name="Goldman G.H."/>
            <person name="Wortman J.R."/>
            <person name="Jiang B."/>
            <person name="Denning D.W."/>
            <person name="Nierman W.C."/>
        </authorList>
    </citation>
    <scope>NUCLEOTIDE SEQUENCE [LARGE SCALE GENOMIC DNA]</scope>
    <source>
        <strain evidence="8">ATCC 1007 / CBS 513.65 / DSM 816 / NCTC 3887 / NRRL 1</strain>
    </source>
</reference>
<dbReference type="KEGG" id="act:ACLA_051960"/>
<dbReference type="HOGENOM" id="CLU_801621_0_0_1"/>
<accession>A1CIL9</accession>
<dbReference type="GeneID" id="4703685"/>
<evidence type="ECO:0000256" key="3">
    <source>
        <dbReference type="ARBA" id="ARBA00016197"/>
    </source>
</evidence>
<organism evidence="7 8">
    <name type="scientific">Aspergillus clavatus (strain ATCC 1007 / CBS 513.65 / DSM 816 / NCTC 3887 / NRRL 1 / QM 1276 / 107)</name>
    <dbReference type="NCBI Taxonomy" id="344612"/>
    <lineage>
        <taxon>Eukaryota</taxon>
        <taxon>Fungi</taxon>
        <taxon>Dikarya</taxon>
        <taxon>Ascomycota</taxon>
        <taxon>Pezizomycotina</taxon>
        <taxon>Eurotiomycetes</taxon>
        <taxon>Eurotiomycetidae</taxon>
        <taxon>Eurotiales</taxon>
        <taxon>Aspergillaceae</taxon>
        <taxon>Aspergillus</taxon>
        <taxon>Aspergillus subgen. Fumigati</taxon>
    </lineage>
</organism>
<dbReference type="eggNOG" id="ENOG502SIYK">
    <property type="taxonomic scope" value="Eukaryota"/>
</dbReference>
<evidence type="ECO:0000313" key="8">
    <source>
        <dbReference type="Proteomes" id="UP000006701"/>
    </source>
</evidence>
<dbReference type="InterPro" id="IPR051035">
    <property type="entry name" value="Mito_inheritance_9"/>
</dbReference>
<keyword evidence="8" id="KW-1185">Reference proteome</keyword>
<name>A1CIL9_ASPCL</name>